<proteinExistence type="inferred from homology"/>
<dbReference type="Ensembl" id="ENSMNET00000065869.1">
    <property type="protein sequence ID" value="ENSMNEP00000041371.1"/>
    <property type="gene ID" value="ENSMNEG00000043515.1"/>
</dbReference>
<dbReference type="GO" id="GO:0015031">
    <property type="term" value="P:protein transport"/>
    <property type="evidence" value="ECO:0007669"/>
    <property type="project" value="TreeGrafter"/>
</dbReference>
<gene>
    <name evidence="4" type="primary">ARRDC2</name>
</gene>
<dbReference type="SUPFAM" id="SSF81296">
    <property type="entry name" value="E set domains"/>
    <property type="match status" value="2"/>
</dbReference>
<dbReference type="InterPro" id="IPR011022">
    <property type="entry name" value="Arrestin_C-like"/>
</dbReference>
<reference evidence="4" key="2">
    <citation type="submission" date="2025-09" db="UniProtKB">
        <authorList>
            <consortium name="Ensembl"/>
        </authorList>
    </citation>
    <scope>IDENTIFICATION</scope>
</reference>
<evidence type="ECO:0000313" key="5">
    <source>
        <dbReference type="Proteomes" id="UP000233120"/>
    </source>
</evidence>
<dbReference type="GO" id="GO:0031410">
    <property type="term" value="C:cytoplasmic vesicle"/>
    <property type="evidence" value="ECO:0007669"/>
    <property type="project" value="Ensembl"/>
</dbReference>
<feature type="region of interest" description="Disordered" evidence="2">
    <location>
        <begin position="398"/>
        <end position="417"/>
    </location>
</feature>
<dbReference type="Proteomes" id="UP000233120">
    <property type="component" value="Unassembled WGS sequence"/>
</dbReference>
<dbReference type="Pfam" id="PF02752">
    <property type="entry name" value="Arrestin_C"/>
    <property type="match status" value="1"/>
</dbReference>
<dbReference type="STRING" id="9545.ENSMNEP00000041371"/>
<sequence length="417" mass="45457">MRPGGVRSFALELARGPGGAYRGGERLCGRVLLEAAAPLRVRALEVKARGGAATHWLEGRSVGVNALSSDYAAAETYLRRRQLLLRGETLVVSHRATLLAPDTGETTTLPPGRHEFLFSFQLPPNLVTSFEGKHGSVRYCIKATLHRPWVPARRARKVFTVIEPVDINTPALLAPQAGAREKVARSWYCNRGLVSLSAKIDRKGYTPGEVIPVFAEIDNSSTRPVLPRAAVVQTQTFMARGARKQKRAVVASLAGEPVGPGQRALWQGRALRIPPVGPSILHCRVLHVDYALKVCVDIPGTSKLLLELPLVIGTIPLHPFGSRSSSVGSHASFLLDWRLGALPERPEAPPEYSEVVADTEVAALGQSPFPLPQDPEMSLEGPFFAYIQEFRYRPPPLYSEEDPNPPSGAMRPRCMTC</sequence>
<name>A0A2K6DZN2_MACNE</name>
<dbReference type="AlphaFoldDB" id="A0A2K6DZN2"/>
<protein>
    <submittedName>
        <fullName evidence="4">Arrestin domain containing 2</fullName>
    </submittedName>
</protein>
<dbReference type="Gene3D" id="2.60.40.640">
    <property type="match status" value="2"/>
</dbReference>
<accession>A0A2K6DZN2</accession>
<comment type="similarity">
    <text evidence="1">Belongs to the arrestin family.</text>
</comment>
<dbReference type="Pfam" id="PF00339">
    <property type="entry name" value="Arrestin_N"/>
    <property type="match status" value="1"/>
</dbReference>
<evidence type="ECO:0000313" key="4">
    <source>
        <dbReference type="Ensembl" id="ENSMNEP00000041371.1"/>
    </source>
</evidence>
<dbReference type="Bgee" id="ENSMNEG00000043515">
    <property type="expression patterns" value="Expressed in skeletal muscle tissue and 10 other cell types or tissues"/>
</dbReference>
<organism evidence="4 5">
    <name type="scientific">Macaca nemestrina</name>
    <name type="common">Pig-tailed macaque</name>
    <dbReference type="NCBI Taxonomy" id="9545"/>
    <lineage>
        <taxon>Eukaryota</taxon>
        <taxon>Metazoa</taxon>
        <taxon>Chordata</taxon>
        <taxon>Craniata</taxon>
        <taxon>Vertebrata</taxon>
        <taxon>Euteleostomi</taxon>
        <taxon>Mammalia</taxon>
        <taxon>Eutheria</taxon>
        <taxon>Euarchontoglires</taxon>
        <taxon>Primates</taxon>
        <taxon>Haplorrhini</taxon>
        <taxon>Catarrhini</taxon>
        <taxon>Cercopithecidae</taxon>
        <taxon>Cercopithecinae</taxon>
        <taxon>Macaca</taxon>
    </lineage>
</organism>
<keyword evidence="5" id="KW-1185">Reference proteome</keyword>
<dbReference type="PANTHER" id="PTHR11188">
    <property type="entry name" value="ARRESTIN DOMAIN CONTAINING PROTEIN"/>
    <property type="match status" value="1"/>
</dbReference>
<evidence type="ECO:0000256" key="1">
    <source>
        <dbReference type="ARBA" id="ARBA00005298"/>
    </source>
</evidence>
<dbReference type="FunFam" id="2.60.40.640:FF:000014">
    <property type="entry name" value="arrestin domain-containing protein 2 isoform X1"/>
    <property type="match status" value="1"/>
</dbReference>
<dbReference type="InterPro" id="IPR011021">
    <property type="entry name" value="Arrestin-like_N"/>
</dbReference>
<dbReference type="GeneTree" id="ENSGT00940000159994"/>
<dbReference type="GO" id="GO:0005886">
    <property type="term" value="C:plasma membrane"/>
    <property type="evidence" value="ECO:0007669"/>
    <property type="project" value="Ensembl"/>
</dbReference>
<evidence type="ECO:0000256" key="2">
    <source>
        <dbReference type="SAM" id="MobiDB-lite"/>
    </source>
</evidence>
<dbReference type="InterPro" id="IPR014756">
    <property type="entry name" value="Ig_E-set"/>
</dbReference>
<evidence type="ECO:0000259" key="3">
    <source>
        <dbReference type="SMART" id="SM01017"/>
    </source>
</evidence>
<reference evidence="4" key="1">
    <citation type="submission" date="2025-08" db="UniProtKB">
        <authorList>
            <consortium name="Ensembl"/>
        </authorList>
    </citation>
    <scope>IDENTIFICATION</scope>
</reference>
<dbReference type="InterPro" id="IPR014752">
    <property type="entry name" value="Arrestin-like_C"/>
</dbReference>
<dbReference type="PANTHER" id="PTHR11188:SF48">
    <property type="entry name" value="ARRESTIN DOMAIN-CONTAINING PROTEIN 2"/>
    <property type="match status" value="1"/>
</dbReference>
<feature type="domain" description="Arrestin C-terminal-like" evidence="3">
    <location>
        <begin position="190"/>
        <end position="317"/>
    </location>
</feature>
<dbReference type="SMART" id="SM01017">
    <property type="entry name" value="Arrestin_C"/>
    <property type="match status" value="1"/>
</dbReference>
<dbReference type="InterPro" id="IPR050357">
    <property type="entry name" value="Arrestin_domain-protein"/>
</dbReference>